<feature type="domain" description="GST N-terminal" evidence="2">
    <location>
        <begin position="1"/>
        <end position="82"/>
    </location>
</feature>
<dbReference type="CDD" id="cd03051">
    <property type="entry name" value="GST_N_GTT2_like"/>
    <property type="match status" value="1"/>
</dbReference>
<dbReference type="Pfam" id="PF00043">
    <property type="entry name" value="GST_C"/>
    <property type="match status" value="1"/>
</dbReference>
<dbReference type="InterPro" id="IPR004046">
    <property type="entry name" value="GST_C"/>
</dbReference>
<dbReference type="SUPFAM" id="SSF47616">
    <property type="entry name" value="GST C-terminal domain-like"/>
    <property type="match status" value="1"/>
</dbReference>
<dbReference type="RefSeq" id="WP_167176656.1">
    <property type="nucleotide sequence ID" value="NZ_BAAAEJ010000007.1"/>
</dbReference>
<dbReference type="PANTHER" id="PTHR44051:SF8">
    <property type="entry name" value="GLUTATHIONE S-TRANSFERASE GSTA"/>
    <property type="match status" value="1"/>
</dbReference>
<evidence type="ECO:0000259" key="3">
    <source>
        <dbReference type="PROSITE" id="PS50405"/>
    </source>
</evidence>
<dbReference type="Gene3D" id="3.40.30.10">
    <property type="entry name" value="Glutaredoxin"/>
    <property type="match status" value="1"/>
</dbReference>
<dbReference type="Pfam" id="PF02798">
    <property type="entry name" value="GST_N"/>
    <property type="match status" value="1"/>
</dbReference>
<name>A0ABP3I515_9CAUL</name>
<evidence type="ECO:0000259" key="2">
    <source>
        <dbReference type="PROSITE" id="PS50404"/>
    </source>
</evidence>
<dbReference type="PROSITE" id="PS50405">
    <property type="entry name" value="GST_CTER"/>
    <property type="match status" value="1"/>
</dbReference>
<comment type="similarity">
    <text evidence="1">Belongs to the GST superfamily.</text>
</comment>
<dbReference type="Proteomes" id="UP001500791">
    <property type="component" value="Unassembled WGS sequence"/>
</dbReference>
<sequence>MKLYTTRMAPNPRRVSWVMAEKGISDIEIVDVNLLGGEHRQPEYRNRFTFGHLPGLELDDGTCFTETLAIARYLETLYPEPNLFGVDAREQALIEMWTRRAEIYLANPMMMYVRMTHPALAALEAPQPEVAAYNKAGAEKFMKAMDRHLANSEYLTDRFSMADIVAAVGIDFGRLVKYRPPEEYTHLKRWLDLCLSRPAGKAGL</sequence>
<dbReference type="InterPro" id="IPR036282">
    <property type="entry name" value="Glutathione-S-Trfase_C_sf"/>
</dbReference>
<dbReference type="InterPro" id="IPR036249">
    <property type="entry name" value="Thioredoxin-like_sf"/>
</dbReference>
<dbReference type="PROSITE" id="PS50404">
    <property type="entry name" value="GST_NTER"/>
    <property type="match status" value="1"/>
</dbReference>
<evidence type="ECO:0000313" key="4">
    <source>
        <dbReference type="EMBL" id="GAA0390487.1"/>
    </source>
</evidence>
<keyword evidence="5" id="KW-1185">Reference proteome</keyword>
<dbReference type="SFLD" id="SFLDS00019">
    <property type="entry name" value="Glutathione_Transferase_(cytos"/>
    <property type="match status" value="1"/>
</dbReference>
<comment type="caution">
    <text evidence="4">The sequence shown here is derived from an EMBL/GenBank/DDBJ whole genome shotgun (WGS) entry which is preliminary data.</text>
</comment>
<accession>A0ABP3I515</accession>
<evidence type="ECO:0000256" key="1">
    <source>
        <dbReference type="RuleBase" id="RU003494"/>
    </source>
</evidence>
<dbReference type="SFLD" id="SFLDG00358">
    <property type="entry name" value="Main_(cytGST)"/>
    <property type="match status" value="1"/>
</dbReference>
<dbReference type="Gene3D" id="1.20.1050.10">
    <property type="match status" value="1"/>
</dbReference>
<dbReference type="PANTHER" id="PTHR44051">
    <property type="entry name" value="GLUTATHIONE S-TRANSFERASE-RELATED"/>
    <property type="match status" value="1"/>
</dbReference>
<feature type="domain" description="GST C-terminal" evidence="3">
    <location>
        <begin position="87"/>
        <end position="204"/>
    </location>
</feature>
<dbReference type="InterPro" id="IPR040079">
    <property type="entry name" value="Glutathione_S-Trfase"/>
</dbReference>
<dbReference type="EMBL" id="BAAAEJ010000007">
    <property type="protein sequence ID" value="GAA0390487.1"/>
    <property type="molecule type" value="Genomic_DNA"/>
</dbReference>
<organism evidence="4 5">
    <name type="scientific">Brevundimonas terrae</name>
    <dbReference type="NCBI Taxonomy" id="363631"/>
    <lineage>
        <taxon>Bacteria</taxon>
        <taxon>Pseudomonadati</taxon>
        <taxon>Pseudomonadota</taxon>
        <taxon>Alphaproteobacteria</taxon>
        <taxon>Caulobacterales</taxon>
        <taxon>Caulobacteraceae</taxon>
        <taxon>Brevundimonas</taxon>
    </lineage>
</organism>
<reference evidence="5" key="1">
    <citation type="journal article" date="2019" name="Int. J. Syst. Evol. Microbiol.">
        <title>The Global Catalogue of Microorganisms (GCM) 10K type strain sequencing project: providing services to taxonomists for standard genome sequencing and annotation.</title>
        <authorList>
            <consortium name="The Broad Institute Genomics Platform"/>
            <consortium name="The Broad Institute Genome Sequencing Center for Infectious Disease"/>
            <person name="Wu L."/>
            <person name="Ma J."/>
        </authorList>
    </citation>
    <scope>NUCLEOTIDE SEQUENCE [LARGE SCALE GENOMIC DNA]</scope>
    <source>
        <strain evidence="5">JCM 13476</strain>
    </source>
</reference>
<dbReference type="SUPFAM" id="SSF52833">
    <property type="entry name" value="Thioredoxin-like"/>
    <property type="match status" value="1"/>
</dbReference>
<evidence type="ECO:0000313" key="5">
    <source>
        <dbReference type="Proteomes" id="UP001500791"/>
    </source>
</evidence>
<dbReference type="InterPro" id="IPR034345">
    <property type="entry name" value="Gtt2-like_N"/>
</dbReference>
<dbReference type="InterPro" id="IPR010987">
    <property type="entry name" value="Glutathione-S-Trfase_C-like"/>
</dbReference>
<proteinExistence type="inferred from homology"/>
<protein>
    <submittedName>
        <fullName evidence="4">Glutathione S-transferase</fullName>
    </submittedName>
</protein>
<gene>
    <name evidence="4" type="ORF">GCM10009093_16370</name>
</gene>
<dbReference type="InterPro" id="IPR004045">
    <property type="entry name" value="Glutathione_S-Trfase_N"/>
</dbReference>